<dbReference type="EMBL" id="OU015584">
    <property type="protein sequence ID" value="CAG5078693.1"/>
    <property type="molecule type" value="Genomic_DNA"/>
</dbReference>
<dbReference type="GO" id="GO:0004587">
    <property type="term" value="F:ornithine aminotransferase activity"/>
    <property type="evidence" value="ECO:0007669"/>
    <property type="project" value="UniProtKB-EC"/>
</dbReference>
<dbReference type="Proteomes" id="UP000683507">
    <property type="component" value="Chromosome"/>
</dbReference>
<keyword evidence="1" id="KW-0808">Transferase</keyword>
<gene>
    <name evidence="1" type="primary">rocD_1</name>
    <name evidence="1" type="ORF">CRYO30217_00743</name>
</gene>
<dbReference type="KEGG" id="ptan:CRYO30217_00743"/>
<organism evidence="1 2">
    <name type="scientific">Parvicella tangerina</name>
    <dbReference type="NCBI Taxonomy" id="2829795"/>
    <lineage>
        <taxon>Bacteria</taxon>
        <taxon>Pseudomonadati</taxon>
        <taxon>Bacteroidota</taxon>
        <taxon>Flavobacteriia</taxon>
        <taxon>Flavobacteriales</taxon>
        <taxon>Parvicellaceae</taxon>
        <taxon>Parvicella</taxon>
    </lineage>
</organism>
<dbReference type="InterPro" id="IPR015422">
    <property type="entry name" value="PyrdxlP-dep_Trfase_small"/>
</dbReference>
<keyword evidence="2" id="KW-1185">Reference proteome</keyword>
<dbReference type="SUPFAM" id="SSF53383">
    <property type="entry name" value="PLP-dependent transferases"/>
    <property type="match status" value="1"/>
</dbReference>
<reference evidence="1" key="1">
    <citation type="submission" date="2021-04" db="EMBL/GenBank/DDBJ databases">
        <authorList>
            <person name="Rodrigo-Torres L."/>
            <person name="Arahal R. D."/>
            <person name="Lucena T."/>
        </authorList>
    </citation>
    <scope>NUCLEOTIDE SEQUENCE</scope>
    <source>
        <strain evidence="1">AS29M-1</strain>
    </source>
</reference>
<name>A0A916JK35_9FLAO</name>
<keyword evidence="1" id="KW-0032">Aminotransferase</keyword>
<dbReference type="InterPro" id="IPR015424">
    <property type="entry name" value="PyrdxlP-dep_Trfase"/>
</dbReference>
<sequence length="68" mass="7725">METTAMSTISSKEAINMEDKYGAHNYHPLPVVLAKGEGVYVWDCEGKNIMIFFRPIQRLIKGIVIQKL</sequence>
<evidence type="ECO:0000313" key="2">
    <source>
        <dbReference type="Proteomes" id="UP000683507"/>
    </source>
</evidence>
<proteinExistence type="predicted"/>
<evidence type="ECO:0000313" key="1">
    <source>
        <dbReference type="EMBL" id="CAG5078693.1"/>
    </source>
</evidence>
<dbReference type="EC" id="2.6.1.13" evidence="1"/>
<accession>A0A916JK35</accession>
<protein>
    <submittedName>
        <fullName evidence="1">Ornithine aminotransferase</fullName>
        <ecNumber evidence="1">2.6.1.13</ecNumber>
    </submittedName>
</protein>
<dbReference type="Gene3D" id="3.90.1150.10">
    <property type="entry name" value="Aspartate Aminotransferase, domain 1"/>
    <property type="match status" value="1"/>
</dbReference>
<dbReference type="AlphaFoldDB" id="A0A916JK35"/>